<gene>
    <name evidence="1" type="ORF">C1S79_14555</name>
</gene>
<reference evidence="1 2" key="1">
    <citation type="submission" date="2018-01" db="EMBL/GenBank/DDBJ databases">
        <title>Comparative genomics of Mycobacterium mucogenicum and Mycobacterium neoaurum clade members emphasizing tRNA and non-coding RNA.</title>
        <authorList>
            <person name="Behra P.R.K."/>
            <person name="Pettersson B.M.F."/>
            <person name="Das S."/>
            <person name="Dasgupta S."/>
            <person name="Kirsebom L.A."/>
        </authorList>
    </citation>
    <scope>NUCLEOTIDE SEQUENCE [LARGE SCALE GENOMIC DNA]</scope>
    <source>
        <strain evidence="1 2">DSM 45104</strain>
    </source>
</reference>
<proteinExistence type="predicted"/>
<name>A0A7I7ZIB3_9MYCO</name>
<sequence length="66" mass="7243">MFVAPAGTRCALAATRKTKVIPRVNDEVLTATAIEARYVLRPSEVPEFSNRRQIATVIELRDTAGT</sequence>
<dbReference type="EMBL" id="POTM01000036">
    <property type="protein sequence ID" value="TLH67084.1"/>
    <property type="molecule type" value="Genomic_DNA"/>
</dbReference>
<accession>A0A7I7ZIB3</accession>
<comment type="caution">
    <text evidence="1">The sequence shown here is derived from an EMBL/GenBank/DDBJ whole genome shotgun (WGS) entry which is preliminary data.</text>
</comment>
<keyword evidence="2" id="KW-1185">Reference proteome</keyword>
<evidence type="ECO:0000313" key="2">
    <source>
        <dbReference type="Proteomes" id="UP000309984"/>
    </source>
</evidence>
<organism evidence="1 2">
    <name type="scientific">Mycolicibacterium phocaicum</name>
    <dbReference type="NCBI Taxonomy" id="319706"/>
    <lineage>
        <taxon>Bacteria</taxon>
        <taxon>Bacillati</taxon>
        <taxon>Actinomycetota</taxon>
        <taxon>Actinomycetes</taxon>
        <taxon>Mycobacteriales</taxon>
        <taxon>Mycobacteriaceae</taxon>
        <taxon>Mycolicibacterium</taxon>
    </lineage>
</organism>
<protein>
    <submittedName>
        <fullName evidence="1">Uncharacterized protein</fullName>
    </submittedName>
</protein>
<dbReference type="AlphaFoldDB" id="A0A7I7ZIB3"/>
<evidence type="ECO:0000313" key="1">
    <source>
        <dbReference type="EMBL" id="TLH67084.1"/>
    </source>
</evidence>
<dbReference type="Proteomes" id="UP000309984">
    <property type="component" value="Unassembled WGS sequence"/>
</dbReference>